<dbReference type="Proteomes" id="UP000254412">
    <property type="component" value="Unassembled WGS sequence"/>
</dbReference>
<dbReference type="RefSeq" id="WP_103372656.1">
    <property type="nucleotide sequence ID" value="NZ_BMCF01000004.1"/>
</dbReference>
<dbReference type="InterPro" id="IPR018913">
    <property type="entry name" value="BppU_N"/>
</dbReference>
<evidence type="ECO:0000313" key="1">
    <source>
        <dbReference type="EMBL" id="SUM55394.1"/>
    </source>
</evidence>
<protein>
    <submittedName>
        <fullName evidence="1">Putative phage tail protein</fullName>
    </submittedName>
</protein>
<dbReference type="AlphaFoldDB" id="A0A380GNQ4"/>
<dbReference type="Gene3D" id="2.60.40.3350">
    <property type="match status" value="1"/>
</dbReference>
<name>A0A380GNQ4_9STAP</name>
<organism evidence="1 2">
    <name type="scientific">Staphylococcus nepalensis</name>
    <dbReference type="NCBI Taxonomy" id="214473"/>
    <lineage>
        <taxon>Bacteria</taxon>
        <taxon>Bacillati</taxon>
        <taxon>Bacillota</taxon>
        <taxon>Bacilli</taxon>
        <taxon>Bacillales</taxon>
        <taxon>Staphylococcaceae</taxon>
        <taxon>Staphylococcus</taxon>
    </lineage>
</organism>
<dbReference type="EMBL" id="UHDS01000001">
    <property type="protein sequence ID" value="SUM55394.1"/>
    <property type="molecule type" value="Genomic_DNA"/>
</dbReference>
<sequence length="488" mass="55109">MVSNLDKSSIINMENTARYQPRSKLNVTFSTADRDSAVFVFNVTKGNKPLLLSTENVTGHIALKHNDGSFVKDTLHFTEPNINGRFEYYIPNEMLKREGTVTMQVFISEKGNSNVTVAERIVTFDIEKSIVSQISAETKLQYIVEYDELQAIIANRITDIEDKMANAKDYVSQLEQAREKGLTDIEVAKADSVKVLNDLADKRLEEINNKASEYSGKFDDDKQYMDDKHQAFKESVLNSEVVTQGESKEWQKHKLTEGDGQRIRVSDTDPVELNSGFYQMWRMKNAPEGSDDNTQYWNVDVTIGHDETKQIIATISASGKTYKKNIHKGNDSGWKELVSLPLDEEVETKNSAESRANETLADANRYTDEQLSKQHTVLFEGSANGVNTEFNLTDSIYNYSLVMISGKFPGGTFNEPVLVSNVIDNITIQRFNLTDAEGQLVEFYESSVNVKNGIKPFVRHDVAFDYKNLKPSGKDKNAFTITKVEGWK</sequence>
<reference evidence="1 2" key="1">
    <citation type="submission" date="2018-06" db="EMBL/GenBank/DDBJ databases">
        <authorList>
            <consortium name="Pathogen Informatics"/>
            <person name="Doyle S."/>
        </authorList>
    </citation>
    <scope>NUCLEOTIDE SEQUENCE [LARGE SCALE GENOMIC DNA]</scope>
    <source>
        <strain evidence="1 2">NCTC13834</strain>
    </source>
</reference>
<accession>A0A380GNQ4</accession>
<proteinExistence type="predicted"/>
<dbReference type="Pfam" id="PF10651">
    <property type="entry name" value="BppU_N"/>
    <property type="match status" value="1"/>
</dbReference>
<gene>
    <name evidence="1" type="ORF">NCTC13834_01758</name>
</gene>
<evidence type="ECO:0000313" key="2">
    <source>
        <dbReference type="Proteomes" id="UP000254412"/>
    </source>
</evidence>